<dbReference type="Gramene" id="rna19003">
    <property type="protein sequence ID" value="RHN70424.1"/>
    <property type="gene ID" value="gene19003"/>
</dbReference>
<evidence type="ECO:0000313" key="3">
    <source>
        <dbReference type="Proteomes" id="UP000265566"/>
    </source>
</evidence>
<organism evidence="2 3">
    <name type="scientific">Medicago truncatula</name>
    <name type="common">Barrel medic</name>
    <name type="synonym">Medicago tribuloides</name>
    <dbReference type="NCBI Taxonomy" id="3880"/>
    <lineage>
        <taxon>Eukaryota</taxon>
        <taxon>Viridiplantae</taxon>
        <taxon>Streptophyta</taxon>
        <taxon>Embryophyta</taxon>
        <taxon>Tracheophyta</taxon>
        <taxon>Spermatophyta</taxon>
        <taxon>Magnoliopsida</taxon>
        <taxon>eudicotyledons</taxon>
        <taxon>Gunneridae</taxon>
        <taxon>Pentapetalae</taxon>
        <taxon>rosids</taxon>
        <taxon>fabids</taxon>
        <taxon>Fabales</taxon>
        <taxon>Fabaceae</taxon>
        <taxon>Papilionoideae</taxon>
        <taxon>50 kb inversion clade</taxon>
        <taxon>NPAAA clade</taxon>
        <taxon>Hologalegina</taxon>
        <taxon>IRL clade</taxon>
        <taxon>Trifolieae</taxon>
        <taxon>Medicago</taxon>
    </lineage>
</organism>
<name>A0A396J151_MEDTR</name>
<proteinExistence type="predicted"/>
<dbReference type="Gene3D" id="3.90.1320.10">
    <property type="entry name" value="Outer-capsid protein sigma 3, large lobe"/>
    <property type="match status" value="1"/>
</dbReference>
<evidence type="ECO:0000259" key="1">
    <source>
        <dbReference type="PROSITE" id="PS52045"/>
    </source>
</evidence>
<evidence type="ECO:0000313" key="2">
    <source>
        <dbReference type="EMBL" id="RHN70424.1"/>
    </source>
</evidence>
<dbReference type="InterPro" id="IPR053168">
    <property type="entry name" value="Glutamic_endopeptidase"/>
</dbReference>
<protein>
    <submittedName>
        <fullName evidence="2">Putative neprosin</fullName>
    </submittedName>
</protein>
<dbReference type="Pfam" id="PF03080">
    <property type="entry name" value="Neprosin"/>
    <property type="match status" value="1"/>
</dbReference>
<dbReference type="Pfam" id="PF14365">
    <property type="entry name" value="Neprosin_AP"/>
    <property type="match status" value="1"/>
</dbReference>
<dbReference type="InterPro" id="IPR025521">
    <property type="entry name" value="Neprosin_propep"/>
</dbReference>
<dbReference type="PANTHER" id="PTHR31589">
    <property type="entry name" value="PROTEIN, PUTATIVE (DUF239)-RELATED-RELATED"/>
    <property type="match status" value="1"/>
</dbReference>
<dbReference type="Proteomes" id="UP000265566">
    <property type="component" value="Chromosome 3"/>
</dbReference>
<reference evidence="3" key="1">
    <citation type="journal article" date="2018" name="Nat. Plants">
        <title>Whole-genome landscape of Medicago truncatula symbiotic genes.</title>
        <authorList>
            <person name="Pecrix Y."/>
            <person name="Staton S.E."/>
            <person name="Sallet E."/>
            <person name="Lelandais-Briere C."/>
            <person name="Moreau S."/>
            <person name="Carrere S."/>
            <person name="Blein T."/>
            <person name="Jardinaud M.F."/>
            <person name="Latrasse D."/>
            <person name="Zouine M."/>
            <person name="Zahm M."/>
            <person name="Kreplak J."/>
            <person name="Mayjonade B."/>
            <person name="Satge C."/>
            <person name="Perez M."/>
            <person name="Cauet S."/>
            <person name="Marande W."/>
            <person name="Chantry-Darmon C."/>
            <person name="Lopez-Roques C."/>
            <person name="Bouchez O."/>
            <person name="Berard A."/>
            <person name="Debelle F."/>
            <person name="Munos S."/>
            <person name="Bendahmane A."/>
            <person name="Berges H."/>
            <person name="Niebel A."/>
            <person name="Buitink J."/>
            <person name="Frugier F."/>
            <person name="Benhamed M."/>
            <person name="Crespi M."/>
            <person name="Gouzy J."/>
            <person name="Gamas P."/>
        </authorList>
    </citation>
    <scope>NUCLEOTIDE SEQUENCE [LARGE SCALE GENOMIC DNA]</scope>
    <source>
        <strain evidence="3">cv. Jemalong A17</strain>
    </source>
</reference>
<comment type="caution">
    <text evidence="2">The sequence shown here is derived from an EMBL/GenBank/DDBJ whole genome shotgun (WGS) entry which is preliminary data.</text>
</comment>
<dbReference type="EMBL" id="PSQE01000003">
    <property type="protein sequence ID" value="RHN70424.1"/>
    <property type="molecule type" value="Genomic_DNA"/>
</dbReference>
<gene>
    <name evidence="2" type="ORF">MtrunA17_Chr3g0135381</name>
</gene>
<dbReference type="PANTHER" id="PTHR31589:SF2">
    <property type="entry name" value="ASLB (DUF239)-RELATED"/>
    <property type="match status" value="1"/>
</dbReference>
<accession>A0A396J151</accession>
<dbReference type="InterPro" id="IPR004314">
    <property type="entry name" value="Neprosin"/>
</dbReference>
<dbReference type="PROSITE" id="PS52045">
    <property type="entry name" value="NEPROSIN_PEP_CD"/>
    <property type="match status" value="1"/>
</dbReference>
<feature type="domain" description="Neprosin PEP catalytic" evidence="1">
    <location>
        <begin position="176"/>
        <end position="434"/>
    </location>
</feature>
<sequence>MLNVNKSIEGEKKRSRYQQVGMGKYKVPILLLCVFFNLHHNARTYSPLEREIEAKLKLLNKPAVKSIRSQDGDIIDCVNIYEQPAFDHPALKNHSIQRVPNFLLESQISRTGDGFNVSSDVYQTWQKSGSCPEETVPIRRIRKEDLLRAVSLARFGQKPPEVFVNSINPTNLNFSNLNANDGVVDLKNRSDALLVAYAFQFIGAQANINVWNPKVEKPEDFTTAQIWLKAANGPDNFESIEAGWTVNPKLYGDHNTRFFVYWTKDTYKSTGCFDLTCKGFVQTNKDIALGATLGPVSVPSHQQYEINVGIFRDNSGNWWLKVKNNIPVGYWPKELVSNLQSSASLVQWGGQVFSYEVKKTPHTGTQMGSGEEAYNKFGVACYMGGVRIKDNSQALKYPSFVSTHAIEPYCYSAFNDAPYGKDPVFYFGGAGRRPPHWSISRTLFDIFLLKRAQNMIYRLSFWGLKKLNLFNINGHI</sequence>
<dbReference type="AlphaFoldDB" id="A0A396J151"/>